<feature type="binding site" evidence="5">
    <location>
        <begin position="96"/>
        <end position="97"/>
    </location>
    <ligand>
        <name>AMP</name>
        <dbReference type="ChEBI" id="CHEBI:456215"/>
    </ligand>
</feature>
<dbReference type="CDD" id="cd07402">
    <property type="entry name" value="MPP_GpdQ"/>
    <property type="match status" value="1"/>
</dbReference>
<proteinExistence type="inferred from homology"/>
<dbReference type="Pfam" id="PF00149">
    <property type="entry name" value="Metallophos"/>
    <property type="match status" value="1"/>
</dbReference>
<comment type="cofactor">
    <cofactor evidence="5">
        <name>Fe(2+)</name>
        <dbReference type="ChEBI" id="CHEBI:29033"/>
    </cofactor>
    <text evidence="5">Binds 2 Fe(2+) ions per subunit.</text>
</comment>
<dbReference type="NCBIfam" id="NF008359">
    <property type="entry name" value="PRK11148.1"/>
    <property type="match status" value="1"/>
</dbReference>
<reference evidence="7 8" key="1">
    <citation type="submission" date="2019-06" db="EMBL/GenBank/DDBJ databases">
        <title>Whole genome shotgun sequence of Vibrio inusitatus NBRC 102082.</title>
        <authorList>
            <person name="Hosoyama A."/>
            <person name="Uohara A."/>
            <person name="Ohji S."/>
            <person name="Ichikawa N."/>
        </authorList>
    </citation>
    <scope>NUCLEOTIDE SEQUENCE [LARGE SCALE GENOMIC DNA]</scope>
    <source>
        <strain evidence="7 8">NBRC 102082</strain>
    </source>
</reference>
<dbReference type="GO" id="GO:0046872">
    <property type="term" value="F:metal ion binding"/>
    <property type="evidence" value="ECO:0007669"/>
    <property type="project" value="UniProtKB-UniRule"/>
</dbReference>
<feature type="binding site" evidence="5">
    <location>
        <position position="207"/>
    </location>
    <ligand>
        <name>AMP</name>
        <dbReference type="ChEBI" id="CHEBI:456215"/>
    </ligand>
</feature>
<keyword evidence="2 5" id="KW-0378">Hydrolase</keyword>
<dbReference type="AlphaFoldDB" id="A0A4Y3HTR9"/>
<dbReference type="Gene3D" id="3.60.21.10">
    <property type="match status" value="1"/>
</dbReference>
<dbReference type="InterPro" id="IPR004843">
    <property type="entry name" value="Calcineurin-like_PHP"/>
</dbReference>
<name>A0A4Y3HTR9_9VIBR</name>
<feature type="binding site" evidence="5">
    <location>
        <position position="26"/>
    </location>
    <ligand>
        <name>Fe cation</name>
        <dbReference type="ChEBI" id="CHEBI:24875"/>
        <label>1</label>
    </ligand>
</feature>
<feature type="binding site" evidence="5">
    <location>
        <position position="26"/>
    </location>
    <ligand>
        <name>AMP</name>
        <dbReference type="ChEBI" id="CHEBI:456215"/>
    </ligand>
</feature>
<evidence type="ECO:0000313" key="8">
    <source>
        <dbReference type="Proteomes" id="UP000318717"/>
    </source>
</evidence>
<feature type="binding site" evidence="5">
    <location>
        <position position="96"/>
    </location>
    <ligand>
        <name>Fe cation</name>
        <dbReference type="ChEBI" id="CHEBI:24875"/>
        <label>2</label>
    </ligand>
</feature>
<dbReference type="SUPFAM" id="SSF56300">
    <property type="entry name" value="Metallo-dependent phosphatases"/>
    <property type="match status" value="1"/>
</dbReference>
<dbReference type="EMBL" id="BJLF01000005">
    <property type="protein sequence ID" value="GEA50553.1"/>
    <property type="molecule type" value="Genomic_DNA"/>
</dbReference>
<feature type="domain" description="Calcineurin-like phosphoesterase" evidence="6">
    <location>
        <begin position="19"/>
        <end position="208"/>
    </location>
</feature>
<dbReference type="PANTHER" id="PTHR42988:SF2">
    <property type="entry name" value="CYCLIC NUCLEOTIDE PHOSPHODIESTERASE CBUA0032-RELATED"/>
    <property type="match status" value="1"/>
</dbReference>
<sequence length="277" mass="31367">MERQIVEPQIVAAEETVQLVQITDTHLFADDEGCLLSVNTGQSFIAVVNDIVERKVEFDAIVATGDISQDHSTASYSRFADGVKPLEKQCYWLPGNHDQKSNMISVLPSPQIQEVGHVLAGEYWQIIMLDSQVEGLPHGYLEANQLELLDNKLTEFPERHTLVLLHHNTLPIGSAWLDQHKLQRAHQFWEVLGRHQNVRAVLGGHVHQDFEKEHHGVQVLATPSTCIQFKANNDEFALDTLSPGWRHLQLHKNGQLDSQVYRLEEGCFIPDFEAEGY</sequence>
<keyword evidence="5" id="KW-0547">Nucleotide-binding</keyword>
<dbReference type="GO" id="GO:0004115">
    <property type="term" value="F:3',5'-cyclic-AMP phosphodiesterase activity"/>
    <property type="evidence" value="ECO:0007669"/>
    <property type="project" value="UniProtKB-UniRule"/>
</dbReference>
<dbReference type="InterPro" id="IPR046379">
    <property type="entry name" value="cAMP_phosphodiest_CpdA"/>
</dbReference>
<keyword evidence="3 5" id="KW-0408">Iron</keyword>
<feature type="binding site" evidence="5">
    <location>
        <position position="66"/>
    </location>
    <ligand>
        <name>AMP</name>
        <dbReference type="ChEBI" id="CHEBI:456215"/>
    </ligand>
</feature>
<dbReference type="HAMAP" id="MF_00905">
    <property type="entry name" value="cAMP_phosphodiest_CpdA"/>
    <property type="match status" value="1"/>
</dbReference>
<comment type="function">
    <text evidence="5">Hydrolyzes cAMP to 5'-AMP. Plays an important regulatory role in modulating the intracellular concentration of cAMP, thereby influencing cAMP-dependent processes.</text>
</comment>
<accession>A0A4Y3HTR9</accession>
<dbReference type="Proteomes" id="UP000318717">
    <property type="component" value="Unassembled WGS sequence"/>
</dbReference>
<feature type="binding site" evidence="5">
    <location>
        <position position="207"/>
    </location>
    <ligand>
        <name>Fe cation</name>
        <dbReference type="ChEBI" id="CHEBI:24875"/>
        <label>1</label>
    </ligand>
</feature>
<dbReference type="InterPro" id="IPR050884">
    <property type="entry name" value="CNP_phosphodiesterase-III"/>
</dbReference>
<dbReference type="EC" id="3.1.4.53" evidence="5"/>
<feature type="binding site" evidence="5">
    <location>
        <position position="166"/>
    </location>
    <ligand>
        <name>Fe cation</name>
        <dbReference type="ChEBI" id="CHEBI:24875"/>
        <label>2</label>
    </ligand>
</feature>
<keyword evidence="5" id="KW-0114">cAMP</keyword>
<dbReference type="PANTHER" id="PTHR42988">
    <property type="entry name" value="PHOSPHOHYDROLASE"/>
    <property type="match status" value="1"/>
</dbReference>
<comment type="similarity">
    <text evidence="4 5">Belongs to the cyclic nucleotide phosphodiesterase class-III family.</text>
</comment>
<evidence type="ECO:0000256" key="5">
    <source>
        <dbReference type="HAMAP-Rule" id="MF_00905"/>
    </source>
</evidence>
<evidence type="ECO:0000256" key="2">
    <source>
        <dbReference type="ARBA" id="ARBA00022801"/>
    </source>
</evidence>
<dbReference type="GO" id="GO:0000166">
    <property type="term" value="F:nucleotide binding"/>
    <property type="evidence" value="ECO:0007669"/>
    <property type="project" value="UniProtKB-UniRule"/>
</dbReference>
<comment type="catalytic activity">
    <reaction evidence="5">
        <text>3',5'-cyclic AMP + H2O = AMP + H(+)</text>
        <dbReference type="Rhea" id="RHEA:25277"/>
        <dbReference type="ChEBI" id="CHEBI:15377"/>
        <dbReference type="ChEBI" id="CHEBI:15378"/>
        <dbReference type="ChEBI" id="CHEBI:58165"/>
        <dbReference type="ChEBI" id="CHEBI:456215"/>
        <dbReference type="EC" id="3.1.4.53"/>
    </reaction>
</comment>
<keyword evidence="8" id="KW-1185">Reference proteome</keyword>
<comment type="caution">
    <text evidence="7">The sequence shown here is derived from an EMBL/GenBank/DDBJ whole genome shotgun (WGS) entry which is preliminary data.</text>
</comment>
<evidence type="ECO:0000259" key="6">
    <source>
        <dbReference type="Pfam" id="PF00149"/>
    </source>
</evidence>
<dbReference type="InterPro" id="IPR029052">
    <property type="entry name" value="Metallo-depent_PP-like"/>
</dbReference>
<dbReference type="InterPro" id="IPR026575">
    <property type="entry name" value="GpdQ/CpdA-like"/>
</dbReference>
<evidence type="ECO:0000256" key="4">
    <source>
        <dbReference type="ARBA" id="ARBA00025742"/>
    </source>
</evidence>
<gene>
    <name evidence="5 7" type="primary">cpdA</name>
    <name evidence="7" type="ORF">VIN01S_13570</name>
</gene>
<evidence type="ECO:0000256" key="3">
    <source>
        <dbReference type="ARBA" id="ARBA00023004"/>
    </source>
</evidence>
<keyword evidence="1 5" id="KW-0479">Metal-binding</keyword>
<feature type="binding site" evidence="5">
    <location>
        <position position="205"/>
    </location>
    <ligand>
        <name>Fe cation</name>
        <dbReference type="ChEBI" id="CHEBI:24875"/>
        <label>2</label>
    </ligand>
</feature>
<feature type="binding site" evidence="5">
    <location>
        <position position="66"/>
    </location>
    <ligand>
        <name>Fe cation</name>
        <dbReference type="ChEBI" id="CHEBI:24875"/>
        <label>2</label>
    </ligand>
</feature>
<feature type="binding site" evidence="5">
    <location>
        <position position="66"/>
    </location>
    <ligand>
        <name>Fe cation</name>
        <dbReference type="ChEBI" id="CHEBI:24875"/>
        <label>1</label>
    </ligand>
</feature>
<organism evidence="7 8">
    <name type="scientific">Vibrio inusitatus NBRC 102082</name>
    <dbReference type="NCBI Taxonomy" id="1219070"/>
    <lineage>
        <taxon>Bacteria</taxon>
        <taxon>Pseudomonadati</taxon>
        <taxon>Pseudomonadota</taxon>
        <taxon>Gammaproteobacteria</taxon>
        <taxon>Vibrionales</taxon>
        <taxon>Vibrionaceae</taxon>
        <taxon>Vibrio</taxon>
    </lineage>
</organism>
<feature type="binding site" evidence="5">
    <location>
        <position position="24"/>
    </location>
    <ligand>
        <name>Fe cation</name>
        <dbReference type="ChEBI" id="CHEBI:24875"/>
        <label>1</label>
    </ligand>
</feature>
<evidence type="ECO:0000313" key="7">
    <source>
        <dbReference type="EMBL" id="GEA50553.1"/>
    </source>
</evidence>
<protein>
    <recommendedName>
        <fullName evidence="5">3',5'-cyclic adenosine monophosphate phosphodiesterase CpdA</fullName>
        <shortName evidence="5">3',5'-cyclic AMP phosphodiesterase</shortName>
        <shortName evidence="5">cAMP phosphodiesterase</shortName>
        <ecNumber evidence="5">3.1.4.53</ecNumber>
    </recommendedName>
</protein>
<evidence type="ECO:0000256" key="1">
    <source>
        <dbReference type="ARBA" id="ARBA00022723"/>
    </source>
</evidence>